<keyword evidence="1" id="KW-0614">Plasmid</keyword>
<reference evidence="1 2" key="1">
    <citation type="journal article" date="2009" name="PLoS ONE">
        <title>Methylobacterium genome sequences: a reference blueprint to investigate microbial metabolism of C1 compounds from natural and industrial sources.</title>
        <authorList>
            <person name="Vuilleumier S."/>
            <person name="Chistoserdova L."/>
            <person name="Lee M.-C."/>
            <person name="Bringel F."/>
            <person name="Lajus A."/>
            <person name="Zhou Y."/>
            <person name="Gourion B."/>
            <person name="Barbe V."/>
            <person name="Chang J."/>
            <person name="Cruveiller S."/>
            <person name="Dossat C."/>
            <person name="Gillett W."/>
            <person name="Gruffaz C."/>
            <person name="Haugen E."/>
            <person name="Hourcade E."/>
            <person name="Levy R."/>
            <person name="Mangenot S."/>
            <person name="Muller E."/>
            <person name="Nadalig T."/>
            <person name="Pagni M."/>
            <person name="Penny C."/>
            <person name="Peyraud R."/>
            <person name="Robinson D.G."/>
            <person name="Roche D."/>
            <person name="Rouy Z."/>
            <person name="Saenampechek C."/>
            <person name="Salvignol G."/>
            <person name="Vallenet D."/>
            <person name="Wu Z."/>
            <person name="Marx C.J."/>
            <person name="Vorholt J.A."/>
            <person name="Olson M.V."/>
            <person name="Kaul R."/>
            <person name="Weissenbach J."/>
            <person name="Medigue C."/>
            <person name="Lidstrom M.E."/>
        </authorList>
    </citation>
    <scope>NUCLEOTIDE SEQUENCE [LARGE SCALE GENOMIC DNA]</scope>
    <source>
        <strain evidence="2">ATCC 14718 / DSM 1338 / JCM 2805 / NCIMB 9133 / AM1</strain>
    </source>
</reference>
<evidence type="ECO:0000313" key="1">
    <source>
        <dbReference type="EMBL" id="ACS44038.1"/>
    </source>
</evidence>
<accession>C5B6F6</accession>
<gene>
    <name evidence="1" type="ordered locus">MexAM1_META2p1297</name>
</gene>
<dbReference type="EMBL" id="CP001511">
    <property type="protein sequence ID" value="ACS44038.1"/>
    <property type="molecule type" value="Genomic_DNA"/>
</dbReference>
<dbReference type="Proteomes" id="UP000009081">
    <property type="component" value="Plasmid megaplasmid"/>
</dbReference>
<dbReference type="AlphaFoldDB" id="C5B6F6"/>
<name>C5B6F6_METEA</name>
<geneLocation type="plasmid" evidence="1 2">
    <name>megaplasmid</name>
</geneLocation>
<protein>
    <submittedName>
        <fullName evidence="1">Uncharacterized protein</fullName>
    </submittedName>
</protein>
<dbReference type="KEGG" id="mea:Mex_2p1297"/>
<evidence type="ECO:0000313" key="2">
    <source>
        <dbReference type="Proteomes" id="UP000009081"/>
    </source>
</evidence>
<organism evidence="1 2">
    <name type="scientific">Methylorubrum extorquens (strain ATCC 14718 / DSM 1338 / JCM 2805 / NCIMB 9133 / AM1)</name>
    <name type="common">Methylobacterium extorquens</name>
    <dbReference type="NCBI Taxonomy" id="272630"/>
    <lineage>
        <taxon>Bacteria</taxon>
        <taxon>Pseudomonadati</taxon>
        <taxon>Pseudomonadota</taxon>
        <taxon>Alphaproteobacteria</taxon>
        <taxon>Hyphomicrobiales</taxon>
        <taxon>Methylobacteriaceae</taxon>
        <taxon>Methylorubrum</taxon>
    </lineage>
</organism>
<proteinExistence type="predicted"/>
<sequence length="127" mass="13561">MPHTSIHASILASKDCSRRAVHAPAKGPDMTAISAEQHLEHIRLGVLGSPFYAGNDDALRSAPSDLLDGHAYAGEVQPLVDRGILGTDPVGPRDRTLGNTVSWYFTDEGMELARSWLAPAHEAGPQP</sequence>
<keyword evidence="2" id="KW-1185">Reference proteome</keyword>
<dbReference type="HOGENOM" id="CLU_1967966_0_0_5"/>